<feature type="chain" id="PRO_5047250219" description="PepSY domain-containing protein" evidence="1">
    <location>
        <begin position="27"/>
        <end position="105"/>
    </location>
</feature>
<feature type="signal peptide" evidence="1">
    <location>
        <begin position="1"/>
        <end position="26"/>
    </location>
</feature>
<sequence length="105" mass="11381">MGQMPRLASTRALVLLLAAAGGSVHADPHDHDRARAALERGEVLPLAEILASVTTRVPGEVVEVELEREDGTWVYELKIIAPDGRLLEVLANAATGRLLKQEEEH</sequence>
<dbReference type="EMBL" id="NRRV01000006">
    <property type="protein sequence ID" value="MBK1629864.1"/>
    <property type="molecule type" value="Genomic_DNA"/>
</dbReference>
<evidence type="ECO:0000256" key="1">
    <source>
        <dbReference type="SAM" id="SignalP"/>
    </source>
</evidence>
<keyword evidence="4" id="KW-1185">Reference proteome</keyword>
<reference evidence="3 4" key="1">
    <citation type="journal article" date="2020" name="Microorganisms">
        <title>Osmotic Adaptation and Compatible Solute Biosynthesis of Phototrophic Bacteria as Revealed from Genome Analyses.</title>
        <authorList>
            <person name="Imhoff J.F."/>
            <person name="Rahn T."/>
            <person name="Kunzel S."/>
            <person name="Keller A."/>
            <person name="Neulinger S.C."/>
        </authorList>
    </citation>
    <scope>NUCLEOTIDE SEQUENCE [LARGE SCALE GENOMIC DNA]</scope>
    <source>
        <strain evidence="3 4">DSM 6210</strain>
    </source>
</reference>
<dbReference type="Proteomes" id="UP000748752">
    <property type="component" value="Unassembled WGS sequence"/>
</dbReference>
<dbReference type="Gene3D" id="3.10.450.40">
    <property type="match status" value="1"/>
</dbReference>
<protein>
    <recommendedName>
        <fullName evidence="2">PepSY domain-containing protein</fullName>
    </recommendedName>
</protein>
<keyword evidence="1" id="KW-0732">Signal</keyword>
<comment type="caution">
    <text evidence="3">The sequence shown here is derived from an EMBL/GenBank/DDBJ whole genome shotgun (WGS) entry which is preliminary data.</text>
</comment>
<feature type="domain" description="PepSY" evidence="2">
    <location>
        <begin position="44"/>
        <end position="102"/>
    </location>
</feature>
<dbReference type="Pfam" id="PF03413">
    <property type="entry name" value="PepSY"/>
    <property type="match status" value="1"/>
</dbReference>
<name>A0ABS1CD91_9GAMM</name>
<evidence type="ECO:0000313" key="3">
    <source>
        <dbReference type="EMBL" id="MBK1629864.1"/>
    </source>
</evidence>
<organism evidence="3 4">
    <name type="scientific">Thiohalocapsa halophila</name>
    <dbReference type="NCBI Taxonomy" id="69359"/>
    <lineage>
        <taxon>Bacteria</taxon>
        <taxon>Pseudomonadati</taxon>
        <taxon>Pseudomonadota</taxon>
        <taxon>Gammaproteobacteria</taxon>
        <taxon>Chromatiales</taxon>
        <taxon>Chromatiaceae</taxon>
        <taxon>Thiohalocapsa</taxon>
    </lineage>
</organism>
<evidence type="ECO:0000259" key="2">
    <source>
        <dbReference type="Pfam" id="PF03413"/>
    </source>
</evidence>
<gene>
    <name evidence="3" type="ORF">CKO31_03725</name>
</gene>
<dbReference type="InterPro" id="IPR025711">
    <property type="entry name" value="PepSY"/>
</dbReference>
<evidence type="ECO:0000313" key="4">
    <source>
        <dbReference type="Proteomes" id="UP000748752"/>
    </source>
</evidence>
<accession>A0ABS1CD91</accession>
<proteinExistence type="predicted"/>